<dbReference type="Pfam" id="PF11095">
    <property type="entry name" value="Gemin7"/>
    <property type="match status" value="1"/>
</dbReference>
<dbReference type="PANTHER" id="PTHR14679:SF1">
    <property type="entry name" value="GEM-ASSOCIATED PROTEIN 7"/>
    <property type="match status" value="1"/>
</dbReference>
<feature type="non-terminal residue" evidence="1">
    <location>
        <position position="1"/>
    </location>
</feature>
<keyword evidence="2" id="KW-1185">Reference proteome</keyword>
<name>A0A7L2L1B0_9PASS</name>
<dbReference type="Proteomes" id="UP000549157">
    <property type="component" value="Unassembled WGS sequence"/>
</dbReference>
<evidence type="ECO:0000313" key="1">
    <source>
        <dbReference type="EMBL" id="NXR41390.1"/>
    </source>
</evidence>
<dbReference type="GO" id="GO:0000387">
    <property type="term" value="P:spliceosomal snRNP assembly"/>
    <property type="evidence" value="ECO:0007669"/>
    <property type="project" value="TreeGrafter"/>
</dbReference>
<gene>
    <name evidence="1" type="primary">Gemin7</name>
    <name evidence="1" type="ORF">ZOSHYP_R15090</name>
</gene>
<feature type="non-terminal residue" evidence="1">
    <location>
        <position position="66"/>
    </location>
</feature>
<reference evidence="1 2" key="1">
    <citation type="submission" date="2019-09" db="EMBL/GenBank/DDBJ databases">
        <title>Bird 10,000 Genomes (B10K) Project - Family phase.</title>
        <authorList>
            <person name="Zhang G."/>
        </authorList>
    </citation>
    <scope>NUCLEOTIDE SEQUENCE [LARGE SCALE GENOMIC DNA]</scope>
    <source>
        <strain evidence="1">B10K-DU-001-36</strain>
        <tissue evidence="1">Muscle</tissue>
    </source>
</reference>
<evidence type="ECO:0000313" key="2">
    <source>
        <dbReference type="Proteomes" id="UP000549157"/>
    </source>
</evidence>
<protein>
    <submittedName>
        <fullName evidence="1">GEMI7 protein</fullName>
    </submittedName>
</protein>
<proteinExistence type="predicted"/>
<accession>A0A7L2L1B0</accession>
<dbReference type="PANTHER" id="PTHR14679">
    <property type="entry name" value="GEM-ASSOCIATED PROTEIN 7"/>
    <property type="match status" value="1"/>
</dbReference>
<dbReference type="InterPro" id="IPR020338">
    <property type="entry name" value="SMN_gemin7"/>
</dbReference>
<sequence>FLRLLGGSRGRPGRFRLWGGIRVRAELGAADVDSGTIQVDSLQTPLGIQRAALLRSGDILEFSFPL</sequence>
<dbReference type="GO" id="GO:0034719">
    <property type="term" value="C:SMN-Sm protein complex"/>
    <property type="evidence" value="ECO:0007669"/>
    <property type="project" value="InterPro"/>
</dbReference>
<organism evidence="1 2">
    <name type="scientific">Zosterops hypoxanthus</name>
    <dbReference type="NCBI Taxonomy" id="2485327"/>
    <lineage>
        <taxon>Eukaryota</taxon>
        <taxon>Metazoa</taxon>
        <taxon>Chordata</taxon>
        <taxon>Craniata</taxon>
        <taxon>Vertebrata</taxon>
        <taxon>Euteleostomi</taxon>
        <taxon>Archelosauria</taxon>
        <taxon>Archosauria</taxon>
        <taxon>Dinosauria</taxon>
        <taxon>Saurischia</taxon>
        <taxon>Theropoda</taxon>
        <taxon>Coelurosauria</taxon>
        <taxon>Aves</taxon>
        <taxon>Neognathae</taxon>
        <taxon>Neoaves</taxon>
        <taxon>Telluraves</taxon>
        <taxon>Australaves</taxon>
        <taxon>Passeriformes</taxon>
        <taxon>Sylvioidea</taxon>
        <taxon>Zosteropidae</taxon>
        <taxon>Zosterops</taxon>
    </lineage>
</organism>
<dbReference type="AlphaFoldDB" id="A0A7L2L1B0"/>
<dbReference type="OrthoDB" id="70763at2759"/>
<comment type="caution">
    <text evidence="1">The sequence shown here is derived from an EMBL/GenBank/DDBJ whole genome shotgun (WGS) entry which is preliminary data.</text>
</comment>
<dbReference type="EMBL" id="VWYL01028921">
    <property type="protein sequence ID" value="NXR41390.1"/>
    <property type="molecule type" value="Genomic_DNA"/>
</dbReference>
<dbReference type="Gene3D" id="2.30.30.100">
    <property type="match status" value="1"/>
</dbReference>